<reference evidence="1" key="1">
    <citation type="submission" date="2013-08" db="EMBL/GenBank/DDBJ databases">
        <authorList>
            <person name="Mendez C."/>
            <person name="Richter M."/>
            <person name="Ferrer M."/>
            <person name="Sanchez J."/>
        </authorList>
    </citation>
    <scope>NUCLEOTIDE SEQUENCE</scope>
</reference>
<organism evidence="1">
    <name type="scientific">mine drainage metagenome</name>
    <dbReference type="NCBI Taxonomy" id="410659"/>
    <lineage>
        <taxon>unclassified sequences</taxon>
        <taxon>metagenomes</taxon>
        <taxon>ecological metagenomes</taxon>
    </lineage>
</organism>
<name>T0YMM3_9ZZZZ</name>
<evidence type="ECO:0000313" key="1">
    <source>
        <dbReference type="EMBL" id="EQD36691.1"/>
    </source>
</evidence>
<reference evidence="1" key="2">
    <citation type="journal article" date="2014" name="ISME J.">
        <title>Microbial stratification in low pH oxic and suboxic macroscopic growths along an acid mine drainage.</title>
        <authorList>
            <person name="Mendez-Garcia C."/>
            <person name="Mesa V."/>
            <person name="Sprenger R.R."/>
            <person name="Richter M."/>
            <person name="Diez M.S."/>
            <person name="Solano J."/>
            <person name="Bargiela R."/>
            <person name="Golyshina O.V."/>
            <person name="Manteca A."/>
            <person name="Ramos J.L."/>
            <person name="Gallego J.R."/>
            <person name="Llorente I."/>
            <person name="Martins Dos Santos V.A."/>
            <person name="Jensen O.N."/>
            <person name="Pelaez A.I."/>
            <person name="Sanchez J."/>
            <person name="Ferrer M."/>
        </authorList>
    </citation>
    <scope>NUCLEOTIDE SEQUENCE</scope>
</reference>
<sequence>MAYAMTHRVYKVVGRHRYAYEYESYWDPKRRRSHQRMVRYLGPCDSKGRILTEPKTRLESIHSAFPVGPLVVFHAAAQQLRVQERIQEVLDVDEERAATLLTLGLNQATARVPLNHLSAWVRASPLPTWLSLDAEKLTPRSFEEVLSALCHLTSQKTWEDRGQLLQQELTHAWRGSSREPAGAYYDITKQSYYGSHCPYAQLGHDERGTAVVVGFGMVVSKEHHHPILCRALPGAQNDVLSVAPTLELLQAQGLKHLTLVMDKGMTSKANVAQAVAAGYQVVGSVKGWSREAVAYASRWPGEGMERSEHVVGTSHGGAVYARAFTAPLLDLPRMRIAVVENLSRKSEDRQARDLLLQELEGPVSRARLAEIKGELGDVIVSSPGRRGFRVDPKAVERERILDGRFLLFSTDLALDGPEMYRTYFAKDAVEKAFRTSKGDLSLGPVRYRRKDRLDAYATVVYVAYLLWSWAERRLQEKYPERHLSEALRALESVSWVRFGAGKSVREWCTRLTKEQKELLATLGASEYLPAT</sequence>
<dbReference type="PANTHER" id="PTHR34614">
    <property type="match status" value="1"/>
</dbReference>
<dbReference type="AlphaFoldDB" id="T0YMM3"/>
<gene>
    <name evidence="1" type="ORF">B1B_16425</name>
</gene>
<accession>T0YMM3</accession>
<comment type="caution">
    <text evidence="1">The sequence shown here is derived from an EMBL/GenBank/DDBJ whole genome shotgun (WGS) entry which is preliminary data.</text>
</comment>
<dbReference type="PANTHER" id="PTHR34614:SF2">
    <property type="entry name" value="TRANSPOSASE IS4-LIKE DOMAIN-CONTAINING PROTEIN"/>
    <property type="match status" value="1"/>
</dbReference>
<protein>
    <submittedName>
        <fullName evidence="1">Transposase IS4 family protein</fullName>
    </submittedName>
</protein>
<proteinExistence type="predicted"/>
<dbReference type="EMBL" id="AUZY01010928">
    <property type="protein sequence ID" value="EQD36691.1"/>
    <property type="molecule type" value="Genomic_DNA"/>
</dbReference>